<keyword evidence="2" id="KW-0614">Plasmid</keyword>
<reference evidence="2" key="1">
    <citation type="submission" date="2020-11" db="EMBL/GenBank/DDBJ databases">
        <title>Agrobacterium vitis strain K377 genome.</title>
        <authorList>
            <person name="Xi H."/>
        </authorList>
    </citation>
    <scope>NUCLEOTIDE SEQUENCE</scope>
    <source>
        <strain evidence="2">K377</strain>
        <plasmid evidence="2">unnamed3</plasmid>
    </source>
</reference>
<evidence type="ECO:0000313" key="3">
    <source>
        <dbReference type="Proteomes" id="UP000655037"/>
    </source>
</evidence>
<dbReference type="AlphaFoldDB" id="A0AAE2RD86"/>
<feature type="compositionally biased region" description="Basic and acidic residues" evidence="1">
    <location>
        <begin position="70"/>
        <end position="79"/>
    </location>
</feature>
<sequence>MEENLKVRPIIGAGGLQMAISALSLMHSHFRTKNRFALFLEMLVLTYLSTLRSGSRNHHFRHASTNSGTDFDRLLKQSR</sequence>
<evidence type="ECO:0000256" key="1">
    <source>
        <dbReference type="SAM" id="MobiDB-lite"/>
    </source>
</evidence>
<protein>
    <submittedName>
        <fullName evidence="2">Uncharacterized protein</fullName>
    </submittedName>
</protein>
<accession>A0AAE2RD86</accession>
<feature type="region of interest" description="Disordered" evidence="1">
    <location>
        <begin position="56"/>
        <end position="79"/>
    </location>
</feature>
<organism evidence="2 3">
    <name type="scientific">Agrobacterium vitis</name>
    <name type="common">Rhizobium vitis</name>
    <dbReference type="NCBI Taxonomy" id="373"/>
    <lineage>
        <taxon>Bacteria</taxon>
        <taxon>Pseudomonadati</taxon>
        <taxon>Pseudomonadota</taxon>
        <taxon>Alphaproteobacteria</taxon>
        <taxon>Hyphomicrobiales</taxon>
        <taxon>Rhizobiaceae</taxon>
        <taxon>Rhizobium/Agrobacterium group</taxon>
        <taxon>Agrobacterium</taxon>
    </lineage>
</organism>
<comment type="caution">
    <text evidence="2">The sequence shown here is derived from an EMBL/GenBank/DDBJ whole genome shotgun (WGS) entry which is preliminary data.</text>
</comment>
<proteinExistence type="predicted"/>
<gene>
    <name evidence="2" type="ORF">IEI95_009670</name>
</gene>
<name>A0AAE2RD86_AGRVI</name>
<dbReference type="EMBL" id="JACXXJ020000004">
    <property type="protein sequence ID" value="MBF2714491.1"/>
    <property type="molecule type" value="Genomic_DNA"/>
</dbReference>
<geneLocation type="plasmid" evidence="2">
    <name>unnamed3</name>
</geneLocation>
<dbReference type="Proteomes" id="UP000655037">
    <property type="component" value="Unassembled WGS sequence"/>
</dbReference>
<evidence type="ECO:0000313" key="2">
    <source>
        <dbReference type="EMBL" id="MBF2714491.1"/>
    </source>
</evidence>
<dbReference type="RefSeq" id="WP_156534864.1">
    <property type="nucleotide sequence ID" value="NZ_JACXXJ020000004.1"/>
</dbReference>